<dbReference type="AlphaFoldDB" id="A0A2P2L5L7"/>
<evidence type="ECO:0000313" key="1">
    <source>
        <dbReference type="EMBL" id="MBX13251.1"/>
    </source>
</evidence>
<accession>A0A2P2L5L7</accession>
<organism evidence="1">
    <name type="scientific">Rhizophora mucronata</name>
    <name type="common">Asiatic mangrove</name>
    <dbReference type="NCBI Taxonomy" id="61149"/>
    <lineage>
        <taxon>Eukaryota</taxon>
        <taxon>Viridiplantae</taxon>
        <taxon>Streptophyta</taxon>
        <taxon>Embryophyta</taxon>
        <taxon>Tracheophyta</taxon>
        <taxon>Spermatophyta</taxon>
        <taxon>Magnoliopsida</taxon>
        <taxon>eudicotyledons</taxon>
        <taxon>Gunneridae</taxon>
        <taxon>Pentapetalae</taxon>
        <taxon>rosids</taxon>
        <taxon>fabids</taxon>
        <taxon>Malpighiales</taxon>
        <taxon>Rhizophoraceae</taxon>
        <taxon>Rhizophora</taxon>
    </lineage>
</organism>
<sequence length="81" mass="9032">MAWNHRHCHNFPIVTHNHKCNIPISCISLCPNHPSPLLILSSCSSYTAGLAYAIQLSWEPILWFSCKYRSLVRAAAAVTAP</sequence>
<protein>
    <submittedName>
        <fullName evidence="1">Uncharacterized protein MANES_18G013800</fullName>
    </submittedName>
</protein>
<dbReference type="EMBL" id="GGEC01032767">
    <property type="protein sequence ID" value="MBX13251.1"/>
    <property type="molecule type" value="Transcribed_RNA"/>
</dbReference>
<reference evidence="1" key="1">
    <citation type="submission" date="2018-02" db="EMBL/GenBank/DDBJ databases">
        <title>Rhizophora mucronata_Transcriptome.</title>
        <authorList>
            <person name="Meera S.P."/>
            <person name="Sreeshan A."/>
            <person name="Augustine A."/>
        </authorList>
    </citation>
    <scope>NUCLEOTIDE SEQUENCE</scope>
    <source>
        <tissue evidence="1">Leaf</tissue>
    </source>
</reference>
<name>A0A2P2L5L7_RHIMU</name>
<proteinExistence type="predicted"/>